<comment type="caution">
    <text evidence="1">The sequence shown here is derived from an EMBL/GenBank/DDBJ whole genome shotgun (WGS) entry which is preliminary data.</text>
</comment>
<dbReference type="EMBL" id="JACTNZ010000004">
    <property type="protein sequence ID" value="KAG5555102.1"/>
    <property type="molecule type" value="Genomic_DNA"/>
</dbReference>
<sequence>MQDTKNTPGLTEIPTTPPAVLALWECKTNGHSWKREILTEPTKRRDNSVITKCGEGKTGKRVHFSGQNHLLCFWSPSCYEKQQQKKKGKVTTKKGVLDFSRLKTSSCRFCGGKCLSPLRP</sequence>
<gene>
    <name evidence="1" type="ORF">RHGRI_012586</name>
</gene>
<proteinExistence type="predicted"/>
<evidence type="ECO:0000313" key="1">
    <source>
        <dbReference type="EMBL" id="KAG5555102.1"/>
    </source>
</evidence>
<reference evidence="1" key="1">
    <citation type="submission" date="2020-08" db="EMBL/GenBank/DDBJ databases">
        <title>Plant Genome Project.</title>
        <authorList>
            <person name="Zhang R.-G."/>
        </authorList>
    </citation>
    <scope>NUCLEOTIDE SEQUENCE</scope>
    <source>
        <strain evidence="1">WSP0</strain>
        <tissue evidence="1">Leaf</tissue>
    </source>
</reference>
<keyword evidence="2" id="KW-1185">Reference proteome</keyword>
<organism evidence="1 2">
    <name type="scientific">Rhododendron griersonianum</name>
    <dbReference type="NCBI Taxonomy" id="479676"/>
    <lineage>
        <taxon>Eukaryota</taxon>
        <taxon>Viridiplantae</taxon>
        <taxon>Streptophyta</taxon>
        <taxon>Embryophyta</taxon>
        <taxon>Tracheophyta</taxon>
        <taxon>Spermatophyta</taxon>
        <taxon>Magnoliopsida</taxon>
        <taxon>eudicotyledons</taxon>
        <taxon>Gunneridae</taxon>
        <taxon>Pentapetalae</taxon>
        <taxon>asterids</taxon>
        <taxon>Ericales</taxon>
        <taxon>Ericaceae</taxon>
        <taxon>Ericoideae</taxon>
        <taxon>Rhodoreae</taxon>
        <taxon>Rhododendron</taxon>
    </lineage>
</organism>
<dbReference type="AlphaFoldDB" id="A0AAV6KSA1"/>
<accession>A0AAV6KSA1</accession>
<name>A0AAV6KSA1_9ERIC</name>
<protein>
    <submittedName>
        <fullName evidence="1">Uncharacterized protein</fullName>
    </submittedName>
</protein>
<evidence type="ECO:0000313" key="2">
    <source>
        <dbReference type="Proteomes" id="UP000823749"/>
    </source>
</evidence>
<dbReference type="Proteomes" id="UP000823749">
    <property type="component" value="Chromosome 4"/>
</dbReference>